<reference evidence="10" key="1">
    <citation type="submission" date="2023-10" db="EMBL/GenBank/DDBJ databases">
        <authorList>
            <person name="Hackl T."/>
        </authorList>
    </citation>
    <scope>NUCLEOTIDE SEQUENCE</scope>
</reference>
<dbReference type="PROSITE" id="PS50850">
    <property type="entry name" value="MFS"/>
    <property type="match status" value="1"/>
</dbReference>
<dbReference type="PANTHER" id="PTHR48022:SF31">
    <property type="entry name" value="HEXOSE TRANSPORTER"/>
    <property type="match status" value="1"/>
</dbReference>
<feature type="transmembrane region" description="Helical" evidence="8">
    <location>
        <begin position="330"/>
        <end position="351"/>
    </location>
</feature>
<comment type="subcellular location">
    <subcellularLocation>
        <location evidence="1">Membrane</location>
        <topology evidence="1">Multi-pass membrane protein</topology>
    </subcellularLocation>
</comment>
<dbReference type="InterPro" id="IPR020846">
    <property type="entry name" value="MFS_dom"/>
</dbReference>
<evidence type="ECO:0000256" key="2">
    <source>
        <dbReference type="ARBA" id="ARBA00010992"/>
    </source>
</evidence>
<dbReference type="GO" id="GO:0016020">
    <property type="term" value="C:membrane"/>
    <property type="evidence" value="ECO:0007669"/>
    <property type="project" value="UniProtKB-SubCell"/>
</dbReference>
<dbReference type="Gene3D" id="1.20.1250.20">
    <property type="entry name" value="MFS general substrate transporter like domains"/>
    <property type="match status" value="1"/>
</dbReference>
<accession>A0AAI8VA83</accession>
<evidence type="ECO:0000256" key="3">
    <source>
        <dbReference type="ARBA" id="ARBA00022448"/>
    </source>
</evidence>
<evidence type="ECO:0000313" key="11">
    <source>
        <dbReference type="Proteomes" id="UP001295740"/>
    </source>
</evidence>
<feature type="transmembrane region" description="Helical" evidence="8">
    <location>
        <begin position="170"/>
        <end position="190"/>
    </location>
</feature>
<dbReference type="PROSITE" id="PS00216">
    <property type="entry name" value="SUGAR_TRANSPORT_1"/>
    <property type="match status" value="1"/>
</dbReference>
<keyword evidence="6 8" id="KW-0472">Membrane</keyword>
<sequence length="526" mass="58858">MALGNLTKSAPKKEEAILAAEEAPAFERVSWTRDPGLRKLYFYAFVLCIASATTGYDGSFLNSVQVFETWKGYFGNPTGSQLGLLVALYQIGSIVSIPIVPVIADRFGRKIPIIIGCVIMIVGAIVQGTATGLGAFMGGRVLMGVGNSLAQVASPMLLTEVAHPQHRGRLTAVYNCLWNVGAIFVTWLSFGTNYIPNNWSWRIPAILQAFPSVIQIIFIWWVPESPRYLMAKDKHEKALEILARYHANGNVNHPTVQFEYREIKETIRLEMESKNNSSYADFLKTKGNRYRLAVLLSLGLFSQWSGNAIISNYSSVLYEQAGVTDSNSKFGLAGGQTILALIVSVSMATLVDRWGRRPMFLISTGGMFVVFVFWTLCAGLYGEHRTHGANYAMIFFIWLFGFFYSIAWSGLLVGYAIEILPYKLRAKGLMILNIMIQAALCLNEYANPVAFKAFGQDHSWKLYIIYTFWIFIELCFVYFMYVETRGPTLEELAKVIDGEDAKVAHLDLEQVEKEVAIETHDVPHKV</sequence>
<evidence type="ECO:0000256" key="1">
    <source>
        <dbReference type="ARBA" id="ARBA00004141"/>
    </source>
</evidence>
<evidence type="ECO:0000256" key="6">
    <source>
        <dbReference type="ARBA" id="ARBA00023136"/>
    </source>
</evidence>
<dbReference type="EMBL" id="CAUWAG010000003">
    <property type="protein sequence ID" value="CAJ2501201.1"/>
    <property type="molecule type" value="Genomic_DNA"/>
</dbReference>
<organism evidence="10 11">
    <name type="scientific">Anthostomella pinea</name>
    <dbReference type="NCBI Taxonomy" id="933095"/>
    <lineage>
        <taxon>Eukaryota</taxon>
        <taxon>Fungi</taxon>
        <taxon>Dikarya</taxon>
        <taxon>Ascomycota</taxon>
        <taxon>Pezizomycotina</taxon>
        <taxon>Sordariomycetes</taxon>
        <taxon>Xylariomycetidae</taxon>
        <taxon>Xylariales</taxon>
        <taxon>Xylariaceae</taxon>
        <taxon>Anthostomella</taxon>
    </lineage>
</organism>
<keyword evidence="3 7" id="KW-0813">Transport</keyword>
<evidence type="ECO:0000313" key="10">
    <source>
        <dbReference type="EMBL" id="CAJ2501201.1"/>
    </source>
</evidence>
<feature type="transmembrane region" description="Helical" evidence="8">
    <location>
        <begin position="40"/>
        <end position="61"/>
    </location>
</feature>
<feature type="transmembrane region" description="Helical" evidence="8">
    <location>
        <begin position="358"/>
        <end position="381"/>
    </location>
</feature>
<feature type="domain" description="Major facilitator superfamily (MFS) profile" evidence="9">
    <location>
        <begin position="43"/>
        <end position="485"/>
    </location>
</feature>
<dbReference type="InterPro" id="IPR005828">
    <property type="entry name" value="MFS_sugar_transport-like"/>
</dbReference>
<dbReference type="GO" id="GO:0005351">
    <property type="term" value="F:carbohydrate:proton symporter activity"/>
    <property type="evidence" value="ECO:0007669"/>
    <property type="project" value="TreeGrafter"/>
</dbReference>
<dbReference type="NCBIfam" id="TIGR00879">
    <property type="entry name" value="SP"/>
    <property type="match status" value="1"/>
</dbReference>
<dbReference type="InterPro" id="IPR003663">
    <property type="entry name" value="Sugar/inositol_transpt"/>
</dbReference>
<comment type="similarity">
    <text evidence="2 7">Belongs to the major facilitator superfamily. Sugar transporter (TC 2.A.1.1) family.</text>
</comment>
<protein>
    <submittedName>
        <fullName evidence="10">Uu.00g040540.m01.CDS01</fullName>
    </submittedName>
</protein>
<evidence type="ECO:0000256" key="8">
    <source>
        <dbReference type="SAM" id="Phobius"/>
    </source>
</evidence>
<gene>
    <name evidence="10" type="ORF">KHLLAP_LOCUS1669</name>
</gene>
<feature type="transmembrane region" description="Helical" evidence="8">
    <location>
        <begin position="393"/>
        <end position="417"/>
    </location>
</feature>
<evidence type="ECO:0000259" key="9">
    <source>
        <dbReference type="PROSITE" id="PS50850"/>
    </source>
</evidence>
<evidence type="ECO:0000256" key="4">
    <source>
        <dbReference type="ARBA" id="ARBA00022692"/>
    </source>
</evidence>
<proteinExistence type="inferred from homology"/>
<keyword evidence="4 8" id="KW-0812">Transmembrane</keyword>
<feature type="transmembrane region" description="Helical" evidence="8">
    <location>
        <begin position="463"/>
        <end position="482"/>
    </location>
</feature>
<feature type="transmembrane region" description="Helical" evidence="8">
    <location>
        <begin position="141"/>
        <end position="158"/>
    </location>
</feature>
<keyword evidence="11" id="KW-1185">Reference proteome</keyword>
<name>A0AAI8VA83_9PEZI</name>
<dbReference type="Proteomes" id="UP001295740">
    <property type="component" value="Unassembled WGS sequence"/>
</dbReference>
<dbReference type="Pfam" id="PF00083">
    <property type="entry name" value="Sugar_tr"/>
    <property type="match status" value="1"/>
</dbReference>
<dbReference type="InterPro" id="IPR050360">
    <property type="entry name" value="MFS_Sugar_Transporters"/>
</dbReference>
<dbReference type="FunFam" id="1.20.1250.20:FF:000117">
    <property type="entry name" value="MFS hexose transporter"/>
    <property type="match status" value="1"/>
</dbReference>
<dbReference type="InterPro" id="IPR005829">
    <property type="entry name" value="Sugar_transporter_CS"/>
</dbReference>
<dbReference type="PANTHER" id="PTHR48022">
    <property type="entry name" value="PLASTIDIC GLUCOSE TRANSPORTER 4"/>
    <property type="match status" value="1"/>
</dbReference>
<dbReference type="InterPro" id="IPR036259">
    <property type="entry name" value="MFS_trans_sf"/>
</dbReference>
<evidence type="ECO:0000256" key="5">
    <source>
        <dbReference type="ARBA" id="ARBA00022989"/>
    </source>
</evidence>
<dbReference type="AlphaFoldDB" id="A0AAI8VA83"/>
<feature type="transmembrane region" description="Helical" evidence="8">
    <location>
        <begin position="292"/>
        <end position="310"/>
    </location>
</feature>
<feature type="transmembrane region" description="Helical" evidence="8">
    <location>
        <begin position="111"/>
        <end position="135"/>
    </location>
</feature>
<dbReference type="SUPFAM" id="SSF103473">
    <property type="entry name" value="MFS general substrate transporter"/>
    <property type="match status" value="1"/>
</dbReference>
<evidence type="ECO:0000256" key="7">
    <source>
        <dbReference type="RuleBase" id="RU003346"/>
    </source>
</evidence>
<feature type="transmembrane region" description="Helical" evidence="8">
    <location>
        <begin position="81"/>
        <end position="104"/>
    </location>
</feature>
<keyword evidence="5 8" id="KW-1133">Transmembrane helix</keyword>
<feature type="transmembrane region" description="Helical" evidence="8">
    <location>
        <begin position="202"/>
        <end position="222"/>
    </location>
</feature>
<comment type="caution">
    <text evidence="10">The sequence shown here is derived from an EMBL/GenBank/DDBJ whole genome shotgun (WGS) entry which is preliminary data.</text>
</comment>